<proteinExistence type="predicted"/>
<sequence length="119" mass="13246">MGEAVKEFIRVMKAMSDPTRVKMLKSLEERSMCVCELQTALGIAQSTTSKHLKTLEDAGLVGSRKDGLWVNYHLADGSQSPFAAALLGNLRHWLNEDPDIRTLMASINGIDRFEILNKN</sequence>
<evidence type="ECO:0000313" key="5">
    <source>
        <dbReference type="EMBL" id="BBO72315.1"/>
    </source>
</evidence>
<accession>A0A5K7YV78</accession>
<dbReference type="AlphaFoldDB" id="A0A5K7YV78"/>
<dbReference type="GO" id="GO:0003700">
    <property type="term" value="F:DNA-binding transcription factor activity"/>
    <property type="evidence" value="ECO:0007669"/>
    <property type="project" value="InterPro"/>
</dbReference>
<evidence type="ECO:0000256" key="3">
    <source>
        <dbReference type="ARBA" id="ARBA00023163"/>
    </source>
</evidence>
<dbReference type="GO" id="GO:0003677">
    <property type="term" value="F:DNA binding"/>
    <property type="evidence" value="ECO:0007669"/>
    <property type="project" value="UniProtKB-KW"/>
</dbReference>
<dbReference type="SMART" id="SM00418">
    <property type="entry name" value="HTH_ARSR"/>
    <property type="match status" value="1"/>
</dbReference>
<gene>
    <name evidence="5" type="ORF">DSCA_62450</name>
</gene>
<protein>
    <recommendedName>
        <fullName evidence="4">HTH arsR-type domain-containing protein</fullName>
    </recommendedName>
</protein>
<dbReference type="CDD" id="cd00090">
    <property type="entry name" value="HTH_ARSR"/>
    <property type="match status" value="1"/>
</dbReference>
<dbReference type="Gene3D" id="1.10.10.10">
    <property type="entry name" value="Winged helix-like DNA-binding domain superfamily/Winged helix DNA-binding domain"/>
    <property type="match status" value="1"/>
</dbReference>
<dbReference type="EMBL" id="AP021874">
    <property type="protein sequence ID" value="BBO72315.1"/>
    <property type="molecule type" value="Genomic_DNA"/>
</dbReference>
<dbReference type="InterPro" id="IPR036390">
    <property type="entry name" value="WH_DNA-bd_sf"/>
</dbReference>
<evidence type="ECO:0000313" key="6">
    <source>
        <dbReference type="Proteomes" id="UP000427906"/>
    </source>
</evidence>
<evidence type="ECO:0000256" key="2">
    <source>
        <dbReference type="ARBA" id="ARBA00023125"/>
    </source>
</evidence>
<dbReference type="PROSITE" id="PS50987">
    <property type="entry name" value="HTH_ARSR_2"/>
    <property type="match status" value="1"/>
</dbReference>
<organism evidence="5 6">
    <name type="scientific">Desulfosarcina alkanivorans</name>
    <dbReference type="NCBI Taxonomy" id="571177"/>
    <lineage>
        <taxon>Bacteria</taxon>
        <taxon>Pseudomonadati</taxon>
        <taxon>Thermodesulfobacteriota</taxon>
        <taxon>Desulfobacteria</taxon>
        <taxon>Desulfobacterales</taxon>
        <taxon>Desulfosarcinaceae</taxon>
        <taxon>Desulfosarcina</taxon>
    </lineage>
</organism>
<dbReference type="InterPro" id="IPR051081">
    <property type="entry name" value="HTH_MetalResp_TranReg"/>
</dbReference>
<dbReference type="InterPro" id="IPR001845">
    <property type="entry name" value="HTH_ArsR_DNA-bd_dom"/>
</dbReference>
<keyword evidence="6" id="KW-1185">Reference proteome</keyword>
<dbReference type="NCBIfam" id="NF033788">
    <property type="entry name" value="HTH_metalloreg"/>
    <property type="match status" value="1"/>
</dbReference>
<dbReference type="Pfam" id="PF01022">
    <property type="entry name" value="HTH_5"/>
    <property type="match status" value="1"/>
</dbReference>
<dbReference type="InterPro" id="IPR036388">
    <property type="entry name" value="WH-like_DNA-bd_sf"/>
</dbReference>
<feature type="domain" description="HTH arsR-type" evidence="4">
    <location>
        <begin position="1"/>
        <end position="94"/>
    </location>
</feature>
<dbReference type="Proteomes" id="UP000427906">
    <property type="component" value="Chromosome"/>
</dbReference>
<dbReference type="KEGG" id="dalk:DSCA_62450"/>
<keyword evidence="2" id="KW-0238">DNA-binding</keyword>
<reference evidence="5 6" key="1">
    <citation type="submission" date="2019-11" db="EMBL/GenBank/DDBJ databases">
        <title>Comparative genomics of hydrocarbon-degrading Desulfosarcina strains.</title>
        <authorList>
            <person name="Watanabe M."/>
            <person name="Kojima H."/>
            <person name="Fukui M."/>
        </authorList>
    </citation>
    <scope>NUCLEOTIDE SEQUENCE [LARGE SCALE GENOMIC DNA]</scope>
    <source>
        <strain evidence="5 6">PL12</strain>
    </source>
</reference>
<dbReference type="PANTHER" id="PTHR33154:SF33">
    <property type="entry name" value="TRANSCRIPTIONAL REPRESSOR SDPR"/>
    <property type="match status" value="1"/>
</dbReference>
<dbReference type="PRINTS" id="PR00778">
    <property type="entry name" value="HTHARSR"/>
</dbReference>
<dbReference type="InterPro" id="IPR011991">
    <property type="entry name" value="ArsR-like_HTH"/>
</dbReference>
<keyword evidence="3" id="KW-0804">Transcription</keyword>
<name>A0A5K7YV78_9BACT</name>
<dbReference type="PANTHER" id="PTHR33154">
    <property type="entry name" value="TRANSCRIPTIONAL REGULATOR, ARSR FAMILY"/>
    <property type="match status" value="1"/>
</dbReference>
<evidence type="ECO:0000256" key="1">
    <source>
        <dbReference type="ARBA" id="ARBA00023015"/>
    </source>
</evidence>
<keyword evidence="1" id="KW-0805">Transcription regulation</keyword>
<dbReference type="SUPFAM" id="SSF46785">
    <property type="entry name" value="Winged helix' DNA-binding domain"/>
    <property type="match status" value="1"/>
</dbReference>
<evidence type="ECO:0000259" key="4">
    <source>
        <dbReference type="PROSITE" id="PS50987"/>
    </source>
</evidence>